<evidence type="ECO:0000313" key="8">
    <source>
        <dbReference type="EMBL" id="MDS0260415.1"/>
    </source>
</evidence>
<proteinExistence type="predicted"/>
<dbReference type="PANTHER" id="PTHR14911">
    <property type="entry name" value="THUMP DOMAIN-CONTAINING"/>
    <property type="match status" value="1"/>
</dbReference>
<reference evidence="8 9" key="1">
    <citation type="submission" date="2022-06" db="EMBL/GenBank/DDBJ databases">
        <title>Haloarcula sp. a new haloarchaeum isolate from saline soil.</title>
        <authorList>
            <person name="Strakova D."/>
            <person name="Galisteo C."/>
            <person name="Sanchez-Porro C."/>
            <person name="Ventosa A."/>
        </authorList>
    </citation>
    <scope>NUCLEOTIDE SEQUENCE [LARGE SCALE GENOMIC DNA]</scope>
    <source>
        <strain evidence="8 9">S1CR25-12</strain>
    </source>
</reference>
<sequence length="345" mass="36736">MYVLELGGQDDPFARREAASAASGVSPLAPGLATARGVTDRVRHLAYTHRACELVGTGEPDIASAAAVLDAATLAREGTVAVRAVDVRASTRVDSQRAERELGGVLTDRGFAVDLDDPDHTLYAYFSDPAGDDETGDDAGEPCCALGWAAVESRRDFGGRQPTERPFFQPGSMAPLEARALVNIAGARPDATVVDPMCGTGGLLLEAGLVGARAVGGDAQEKMVRGTRRNLGHVLDGDGHPDPAVYPEPGDWDLFRADAARLPLADGVADAVVFDAPYGRQSRIEGELDPLVSGALAESRRIAPRCVLVADRDWRHLAREAGWTVAQLFERRVHRSLVRHVHVLK</sequence>
<evidence type="ECO:0000256" key="2">
    <source>
        <dbReference type="ARBA" id="ARBA00022490"/>
    </source>
</evidence>
<keyword evidence="6" id="KW-0819">tRNA processing</keyword>
<dbReference type="InterPro" id="IPR029063">
    <property type="entry name" value="SAM-dependent_MTases_sf"/>
</dbReference>
<evidence type="ECO:0000256" key="3">
    <source>
        <dbReference type="ARBA" id="ARBA00022603"/>
    </source>
</evidence>
<evidence type="ECO:0000256" key="6">
    <source>
        <dbReference type="ARBA" id="ARBA00022694"/>
    </source>
</evidence>
<dbReference type="Pfam" id="PF01170">
    <property type="entry name" value="UPF0020"/>
    <property type="match status" value="1"/>
</dbReference>
<gene>
    <name evidence="8" type="ORF">NDI56_13505</name>
</gene>
<feature type="domain" description="Ribosomal RNA large subunit methyltransferase K/L-like methyltransferase" evidence="7">
    <location>
        <begin position="163"/>
        <end position="338"/>
    </location>
</feature>
<protein>
    <submittedName>
        <fullName evidence="8">THUMP domain-containing protein</fullName>
    </submittedName>
</protein>
<dbReference type="RefSeq" id="WP_310920077.1">
    <property type="nucleotide sequence ID" value="NZ_JAMQON010000003.1"/>
</dbReference>
<dbReference type="PANTHER" id="PTHR14911:SF21">
    <property type="entry name" value="N2-METHYLGUANOSINE TRNA METHYLTRANSFERASE"/>
    <property type="match status" value="1"/>
</dbReference>
<comment type="caution">
    <text evidence="8">The sequence shown here is derived from an EMBL/GenBank/DDBJ whole genome shotgun (WGS) entry which is preliminary data.</text>
</comment>
<keyword evidence="4" id="KW-0808">Transferase</keyword>
<dbReference type="SUPFAM" id="SSF143437">
    <property type="entry name" value="THUMP domain-like"/>
    <property type="match status" value="1"/>
</dbReference>
<dbReference type="SUPFAM" id="SSF53335">
    <property type="entry name" value="S-adenosyl-L-methionine-dependent methyltransferases"/>
    <property type="match status" value="1"/>
</dbReference>
<keyword evidence="3" id="KW-0489">Methyltransferase</keyword>
<comment type="subcellular location">
    <subcellularLocation>
        <location evidence="1">Cytoplasm</location>
    </subcellularLocation>
</comment>
<evidence type="ECO:0000256" key="1">
    <source>
        <dbReference type="ARBA" id="ARBA00004496"/>
    </source>
</evidence>
<keyword evidence="2" id="KW-0963">Cytoplasm</keyword>
<evidence type="ECO:0000259" key="7">
    <source>
        <dbReference type="Pfam" id="PF01170"/>
    </source>
</evidence>
<dbReference type="InterPro" id="IPR053943">
    <property type="entry name" value="RlmKL-like_Mtase_CS"/>
</dbReference>
<evidence type="ECO:0000256" key="4">
    <source>
        <dbReference type="ARBA" id="ARBA00022679"/>
    </source>
</evidence>
<dbReference type="InterPro" id="IPR000241">
    <property type="entry name" value="RlmKL-like_Mtase"/>
</dbReference>
<evidence type="ECO:0000256" key="5">
    <source>
        <dbReference type="ARBA" id="ARBA00022691"/>
    </source>
</evidence>
<accession>A0ABU2FDT0</accession>
<dbReference type="EMBL" id="JAMQON010000003">
    <property type="protein sequence ID" value="MDS0260415.1"/>
    <property type="molecule type" value="Genomic_DNA"/>
</dbReference>
<keyword evidence="9" id="KW-1185">Reference proteome</keyword>
<organism evidence="8 9">
    <name type="scientific">Haloarcula saliterrae</name>
    <dbReference type="NCBI Taxonomy" id="2950534"/>
    <lineage>
        <taxon>Archaea</taxon>
        <taxon>Methanobacteriati</taxon>
        <taxon>Methanobacteriota</taxon>
        <taxon>Stenosarchaea group</taxon>
        <taxon>Halobacteria</taxon>
        <taxon>Halobacteriales</taxon>
        <taxon>Haloarculaceae</taxon>
        <taxon>Haloarcula</taxon>
    </lineage>
</organism>
<name>A0ABU2FDT0_9EURY</name>
<dbReference type="Proteomes" id="UP001259659">
    <property type="component" value="Unassembled WGS sequence"/>
</dbReference>
<dbReference type="Gene3D" id="3.40.50.150">
    <property type="entry name" value="Vaccinia Virus protein VP39"/>
    <property type="match status" value="1"/>
</dbReference>
<dbReference type="PROSITE" id="PS01261">
    <property type="entry name" value="UPF0020"/>
    <property type="match status" value="1"/>
</dbReference>
<evidence type="ECO:0000313" key="9">
    <source>
        <dbReference type="Proteomes" id="UP001259659"/>
    </source>
</evidence>
<keyword evidence="5" id="KW-0949">S-adenosyl-L-methionine</keyword>